<proteinExistence type="predicted"/>
<dbReference type="InterPro" id="IPR051043">
    <property type="entry name" value="Sulfatase_Mod_Factor_Kinase"/>
</dbReference>
<feature type="domain" description="Sulfatase-modifying factor enzyme-like" evidence="1">
    <location>
        <begin position="224"/>
        <end position="484"/>
    </location>
</feature>
<feature type="domain" description="TIR" evidence="2">
    <location>
        <begin position="7"/>
        <end position="117"/>
    </location>
</feature>
<dbReference type="SUPFAM" id="SSF52200">
    <property type="entry name" value="Toll/Interleukin receptor TIR domain"/>
    <property type="match status" value="1"/>
</dbReference>
<evidence type="ECO:0000313" key="3">
    <source>
        <dbReference type="EMBL" id="GLL10963.1"/>
    </source>
</evidence>
<reference evidence="3" key="1">
    <citation type="journal article" date="2014" name="Int. J. Syst. Evol. Microbiol.">
        <title>Complete genome sequence of Corynebacterium casei LMG S-19264T (=DSM 44701T), isolated from a smear-ripened cheese.</title>
        <authorList>
            <consortium name="US DOE Joint Genome Institute (JGI-PGF)"/>
            <person name="Walter F."/>
            <person name="Albersmeier A."/>
            <person name="Kalinowski J."/>
            <person name="Ruckert C."/>
        </authorList>
    </citation>
    <scope>NUCLEOTIDE SEQUENCE</scope>
    <source>
        <strain evidence="3">VKM Ac-1069</strain>
    </source>
</reference>
<organism evidence="3 4">
    <name type="scientific">Pseudonocardia halophobica</name>
    <dbReference type="NCBI Taxonomy" id="29401"/>
    <lineage>
        <taxon>Bacteria</taxon>
        <taxon>Bacillati</taxon>
        <taxon>Actinomycetota</taxon>
        <taxon>Actinomycetes</taxon>
        <taxon>Pseudonocardiales</taxon>
        <taxon>Pseudonocardiaceae</taxon>
        <taxon>Pseudonocardia</taxon>
    </lineage>
</organism>
<accession>A0A9W6NVT9</accession>
<dbReference type="PANTHER" id="PTHR23150:SF19">
    <property type="entry name" value="FORMYLGLYCINE-GENERATING ENZYME"/>
    <property type="match status" value="1"/>
</dbReference>
<name>A0A9W6NVT9_9PSEU</name>
<dbReference type="InterPro" id="IPR016187">
    <property type="entry name" value="CTDL_fold"/>
</dbReference>
<dbReference type="Proteomes" id="UP001143463">
    <property type="component" value="Unassembled WGS sequence"/>
</dbReference>
<evidence type="ECO:0000313" key="4">
    <source>
        <dbReference type="Proteomes" id="UP001143463"/>
    </source>
</evidence>
<gene>
    <name evidence="3" type="ORF">GCM10017577_21040</name>
</gene>
<dbReference type="PANTHER" id="PTHR23150">
    <property type="entry name" value="SULFATASE MODIFYING FACTOR 1, 2"/>
    <property type="match status" value="1"/>
</dbReference>
<dbReference type="Gene3D" id="3.40.50.10140">
    <property type="entry name" value="Toll/interleukin-1 receptor homology (TIR) domain"/>
    <property type="match status" value="1"/>
</dbReference>
<reference evidence="3" key="2">
    <citation type="submission" date="2023-01" db="EMBL/GenBank/DDBJ databases">
        <authorList>
            <person name="Sun Q."/>
            <person name="Evtushenko L."/>
        </authorList>
    </citation>
    <scope>NUCLEOTIDE SEQUENCE</scope>
    <source>
        <strain evidence="3">VKM Ac-1069</strain>
    </source>
</reference>
<evidence type="ECO:0000259" key="1">
    <source>
        <dbReference type="Pfam" id="PF03781"/>
    </source>
</evidence>
<dbReference type="GO" id="GO:0007165">
    <property type="term" value="P:signal transduction"/>
    <property type="evidence" value="ECO:0007669"/>
    <property type="project" value="InterPro"/>
</dbReference>
<dbReference type="GO" id="GO:0120147">
    <property type="term" value="F:formylglycine-generating oxidase activity"/>
    <property type="evidence" value="ECO:0007669"/>
    <property type="project" value="TreeGrafter"/>
</dbReference>
<dbReference type="InterPro" id="IPR005532">
    <property type="entry name" value="SUMF_dom"/>
</dbReference>
<dbReference type="EMBL" id="BSFQ01000006">
    <property type="protein sequence ID" value="GLL10963.1"/>
    <property type="molecule type" value="Genomic_DNA"/>
</dbReference>
<dbReference type="Pfam" id="PF03781">
    <property type="entry name" value="FGE-sulfatase"/>
    <property type="match status" value="1"/>
</dbReference>
<dbReference type="AlphaFoldDB" id="A0A9W6NVT9"/>
<comment type="caution">
    <text evidence="3">The sequence shown here is derived from an EMBL/GenBank/DDBJ whole genome shotgun (WGS) entry which is preliminary data.</text>
</comment>
<dbReference type="InterPro" id="IPR000157">
    <property type="entry name" value="TIR_dom"/>
</dbReference>
<dbReference type="Pfam" id="PF13676">
    <property type="entry name" value="TIR_2"/>
    <property type="match status" value="1"/>
</dbReference>
<evidence type="ECO:0000259" key="2">
    <source>
        <dbReference type="Pfam" id="PF13676"/>
    </source>
</evidence>
<dbReference type="InterPro" id="IPR035897">
    <property type="entry name" value="Toll_tir_struct_dom_sf"/>
</dbReference>
<dbReference type="Gene3D" id="3.90.1580.10">
    <property type="entry name" value="paralog of FGE (formylglycine-generating enzyme)"/>
    <property type="match status" value="1"/>
</dbReference>
<keyword evidence="4" id="KW-1185">Reference proteome</keyword>
<evidence type="ECO:0008006" key="5">
    <source>
        <dbReference type="Google" id="ProtNLM"/>
    </source>
</evidence>
<dbReference type="InterPro" id="IPR042095">
    <property type="entry name" value="SUMF_sf"/>
</dbReference>
<sequence length="487" mass="52198">MRGMADIFFSYKREDRGRVEPIVRLLEREGLKVWWDPDLAAGERFDEVIAEEIDAALCVMVAWSVHSVRAPWVRDEASRGMRRGVLVPLSLDGTEPPLGFGVIHTPDLQGWQGDEADPRIRHLVTDVVGRVTGTVPEPGPDLVPEPPRVSRRTLLQVGVGTGALLFAGAGGWALDSFIGRRLPSTRIETFSIASVDSTGARLPDQGATADVFDLPVGNTTMQFAIVHGGSFLIGSPDNEPGRRPIEGPQQQMTVASFAIGRTAVTQAQWAALVGAAREAIEVPLDPAPSSFSGAGLPVETISWKQATEFCARLSALTGLVLRLPKEVEWEYACRAHTTTPFHVGPTITADLANYCGTGGAVAGRSGEVDVSSIEYGGVVYESGAYDQGPLGIFRGTTVPVGTFPPNRFGLYEMHGNVWEHCADAGPVEYRKTGADGQVSGDGSGSRVLRGGCWSHNPAICRSAYRDGMDADFSGWQGRVGMRVVCEI</sequence>
<protein>
    <recommendedName>
        <fullName evidence="5">TIR domain-containing protein</fullName>
    </recommendedName>
</protein>
<dbReference type="SUPFAM" id="SSF56436">
    <property type="entry name" value="C-type lectin-like"/>
    <property type="match status" value="1"/>
</dbReference>